<dbReference type="PROSITE" id="PS00039">
    <property type="entry name" value="DEAD_ATP_HELICASE"/>
    <property type="match status" value="1"/>
</dbReference>
<dbReference type="EMBL" id="FUZT01000002">
    <property type="protein sequence ID" value="SKC50180.1"/>
    <property type="molecule type" value="Genomic_DNA"/>
</dbReference>
<dbReference type="CDD" id="cd18787">
    <property type="entry name" value="SF2_C_DEAD"/>
    <property type="match status" value="1"/>
</dbReference>
<organism evidence="17 18">
    <name type="scientific">Maledivibacter halophilus</name>
    <dbReference type="NCBI Taxonomy" id="36842"/>
    <lineage>
        <taxon>Bacteria</taxon>
        <taxon>Bacillati</taxon>
        <taxon>Bacillota</taxon>
        <taxon>Clostridia</taxon>
        <taxon>Peptostreptococcales</taxon>
        <taxon>Caminicellaceae</taxon>
        <taxon>Maledivibacter</taxon>
    </lineage>
</organism>
<dbReference type="EC" id="3.6.4.13" evidence="1"/>
<feature type="domain" description="DEAD-box RNA helicase Q" evidence="16">
    <location>
        <begin position="7"/>
        <end position="35"/>
    </location>
</feature>
<dbReference type="STRING" id="36842.SAMN02194393_01157"/>
<feature type="region of interest" description="Disordered" evidence="13">
    <location>
        <begin position="525"/>
        <end position="552"/>
    </location>
</feature>
<dbReference type="InterPro" id="IPR027417">
    <property type="entry name" value="P-loop_NTPase"/>
</dbReference>
<dbReference type="GO" id="GO:0005524">
    <property type="term" value="F:ATP binding"/>
    <property type="evidence" value="ECO:0007669"/>
    <property type="project" value="UniProtKB-KW"/>
</dbReference>
<dbReference type="Gene3D" id="3.40.50.300">
    <property type="entry name" value="P-loop containing nucleotide triphosphate hydrolases"/>
    <property type="match status" value="2"/>
</dbReference>
<dbReference type="Proteomes" id="UP000190285">
    <property type="component" value="Unassembled WGS sequence"/>
</dbReference>
<evidence type="ECO:0000259" key="16">
    <source>
        <dbReference type="PROSITE" id="PS51195"/>
    </source>
</evidence>
<proteinExistence type="inferred from homology"/>
<dbReference type="InterPro" id="IPR005580">
    <property type="entry name" value="DbpA/CsdA_RNA-bd_dom"/>
</dbReference>
<keyword evidence="5 12" id="KW-0347">Helicase</keyword>
<evidence type="ECO:0000256" key="13">
    <source>
        <dbReference type="SAM" id="MobiDB-lite"/>
    </source>
</evidence>
<accession>A0A1T5JFF3</accession>
<dbReference type="CDD" id="cd12252">
    <property type="entry name" value="RRM_DbpA"/>
    <property type="match status" value="1"/>
</dbReference>
<evidence type="ECO:0000256" key="2">
    <source>
        <dbReference type="ARBA" id="ARBA00022490"/>
    </source>
</evidence>
<comment type="similarity">
    <text evidence="8 12">Belongs to the DEAD box helicase family.</text>
</comment>
<keyword evidence="4 12" id="KW-0378">Hydrolase</keyword>
<evidence type="ECO:0000256" key="4">
    <source>
        <dbReference type="ARBA" id="ARBA00022801"/>
    </source>
</evidence>
<dbReference type="PROSITE" id="PS51195">
    <property type="entry name" value="Q_MOTIF"/>
    <property type="match status" value="1"/>
</dbReference>
<dbReference type="GO" id="GO:0005840">
    <property type="term" value="C:ribosome"/>
    <property type="evidence" value="ECO:0007669"/>
    <property type="project" value="TreeGrafter"/>
</dbReference>
<feature type="short sequence motif" description="Q motif" evidence="11">
    <location>
        <begin position="7"/>
        <end position="35"/>
    </location>
</feature>
<evidence type="ECO:0000256" key="3">
    <source>
        <dbReference type="ARBA" id="ARBA00022741"/>
    </source>
</evidence>
<dbReference type="SMART" id="SM00487">
    <property type="entry name" value="DEXDc"/>
    <property type="match status" value="1"/>
</dbReference>
<gene>
    <name evidence="17" type="ORF">SAMN02194393_01157</name>
</gene>
<evidence type="ECO:0000259" key="15">
    <source>
        <dbReference type="PROSITE" id="PS51194"/>
    </source>
</evidence>
<dbReference type="GO" id="GO:0033592">
    <property type="term" value="F:RNA strand annealing activity"/>
    <property type="evidence" value="ECO:0007669"/>
    <property type="project" value="TreeGrafter"/>
</dbReference>
<keyword evidence="2" id="KW-0963">Cytoplasm</keyword>
<evidence type="ECO:0000256" key="1">
    <source>
        <dbReference type="ARBA" id="ARBA00012552"/>
    </source>
</evidence>
<dbReference type="Pfam" id="PF00271">
    <property type="entry name" value="Helicase_C"/>
    <property type="match status" value="1"/>
</dbReference>
<dbReference type="GO" id="GO:0016787">
    <property type="term" value="F:hydrolase activity"/>
    <property type="evidence" value="ECO:0007669"/>
    <property type="project" value="UniProtKB-KW"/>
</dbReference>
<dbReference type="Pfam" id="PF00270">
    <property type="entry name" value="DEAD"/>
    <property type="match status" value="1"/>
</dbReference>
<reference evidence="17 18" key="1">
    <citation type="submission" date="2017-02" db="EMBL/GenBank/DDBJ databases">
        <authorList>
            <person name="Peterson S.W."/>
        </authorList>
    </citation>
    <scope>NUCLEOTIDE SEQUENCE [LARGE SCALE GENOMIC DNA]</scope>
    <source>
        <strain evidence="17 18">M1</strain>
    </source>
</reference>
<feature type="compositionally biased region" description="Basic residues" evidence="13">
    <location>
        <begin position="531"/>
        <end position="552"/>
    </location>
</feature>
<evidence type="ECO:0000259" key="14">
    <source>
        <dbReference type="PROSITE" id="PS51192"/>
    </source>
</evidence>
<dbReference type="SUPFAM" id="SSF52540">
    <property type="entry name" value="P-loop containing nucleoside triphosphate hydrolases"/>
    <property type="match status" value="1"/>
</dbReference>
<dbReference type="FunFam" id="3.40.50.300:FF:000108">
    <property type="entry name" value="ATP-dependent RNA helicase RhlE"/>
    <property type="match status" value="1"/>
</dbReference>
<dbReference type="InterPro" id="IPR011545">
    <property type="entry name" value="DEAD/DEAH_box_helicase_dom"/>
</dbReference>
<evidence type="ECO:0000313" key="18">
    <source>
        <dbReference type="Proteomes" id="UP000190285"/>
    </source>
</evidence>
<dbReference type="Gene3D" id="3.30.70.330">
    <property type="match status" value="1"/>
</dbReference>
<keyword evidence="3 12" id="KW-0547">Nucleotide-binding</keyword>
<keyword evidence="18" id="KW-1185">Reference proteome</keyword>
<sequence length="552" mass="62786">MVNMNKIRFEELNCSKEIKKAVKDMGFEEATPIQTLAIPLVLDGKDVVGQAQTGTGKTAAFGIPAIDMIDPNENVTQALILCPTRELAVQVAEELAKLAKYKRGITTLPVFGGQPIDRQIKRLKKGVQIVIGTPGRVMDHMRRKTLKLDNLKMMILDEADEMLNMGFREDIETILESIGEDRQTLLFSATMPKAIMNIIHKYQKNPEIVKIIHKELTTPNIEQVYLEVKEKDKVEVLTRLIDMYSPKLSLVFCNTKKKVDEITDLLQFRGYASDKIHGDMKQSLRINVMNKFKRGDIEVLVATDVAARGIDIDDIECVFNFDMPSHEEYYVHRIGRTGRAGRTGKAFTFVSGRDFYLLRNVMKYTKKKIKKHDIPTISDIEAIRTDIFLKKVKDKINEGKLDKYIKIVENSFEDDFSSIEIAAALLKMEIEIKDAKEIDLMPEKRRRGTGAEEGMVRMFINIGKDKKIKPKDVVGAIAGETSISGKRIGDIDIFDNYTFVEIPEEYAEEVLSIMAKNTIKGNKINIEPAKGKNKKRGQKTNKRRKVKKVKRK</sequence>
<dbReference type="GO" id="GO:0009409">
    <property type="term" value="P:response to cold"/>
    <property type="evidence" value="ECO:0007669"/>
    <property type="project" value="TreeGrafter"/>
</dbReference>
<dbReference type="GO" id="GO:0005829">
    <property type="term" value="C:cytosol"/>
    <property type="evidence" value="ECO:0007669"/>
    <property type="project" value="TreeGrafter"/>
</dbReference>
<evidence type="ECO:0000256" key="5">
    <source>
        <dbReference type="ARBA" id="ARBA00022806"/>
    </source>
</evidence>
<dbReference type="CDD" id="cd00268">
    <property type="entry name" value="DEADc"/>
    <property type="match status" value="1"/>
</dbReference>
<dbReference type="AlphaFoldDB" id="A0A1T5JFF3"/>
<keyword evidence="7" id="KW-0346">Stress response</keyword>
<name>A0A1T5JFF3_9FIRM</name>
<dbReference type="InterPro" id="IPR000629">
    <property type="entry name" value="RNA-helicase_DEAD-box_CS"/>
</dbReference>
<dbReference type="GO" id="GO:0003724">
    <property type="term" value="F:RNA helicase activity"/>
    <property type="evidence" value="ECO:0007669"/>
    <property type="project" value="UniProtKB-EC"/>
</dbReference>
<dbReference type="InterPro" id="IPR044742">
    <property type="entry name" value="DEAD/DEAH_RhlB"/>
</dbReference>
<dbReference type="PANTHER" id="PTHR47963:SF8">
    <property type="entry name" value="ATP-DEPENDENT RNA HELICASE DEAD"/>
    <property type="match status" value="1"/>
</dbReference>
<evidence type="ECO:0000256" key="8">
    <source>
        <dbReference type="ARBA" id="ARBA00038437"/>
    </source>
</evidence>
<dbReference type="InterPro" id="IPR014001">
    <property type="entry name" value="Helicase_ATP-bd"/>
</dbReference>
<evidence type="ECO:0000256" key="11">
    <source>
        <dbReference type="PROSITE-ProRule" id="PRU00552"/>
    </source>
</evidence>
<dbReference type="SMART" id="SM00490">
    <property type="entry name" value="HELICc"/>
    <property type="match status" value="1"/>
</dbReference>
<evidence type="ECO:0000256" key="6">
    <source>
        <dbReference type="ARBA" id="ARBA00022840"/>
    </source>
</evidence>
<evidence type="ECO:0000256" key="9">
    <source>
        <dbReference type="ARBA" id="ARBA00047984"/>
    </source>
</evidence>
<dbReference type="InterPro" id="IPR050547">
    <property type="entry name" value="DEAD_box_RNA_helicases"/>
</dbReference>
<keyword evidence="6 12" id="KW-0067">ATP-binding</keyword>
<dbReference type="InterPro" id="IPR014014">
    <property type="entry name" value="RNA_helicase_DEAD_Q_motif"/>
</dbReference>
<dbReference type="InterPro" id="IPR001650">
    <property type="entry name" value="Helicase_C-like"/>
</dbReference>
<evidence type="ECO:0000313" key="17">
    <source>
        <dbReference type="EMBL" id="SKC50180.1"/>
    </source>
</evidence>
<dbReference type="Pfam" id="PF03880">
    <property type="entry name" value="DbpA"/>
    <property type="match status" value="1"/>
</dbReference>
<dbReference type="PROSITE" id="PS51194">
    <property type="entry name" value="HELICASE_CTER"/>
    <property type="match status" value="1"/>
</dbReference>
<evidence type="ECO:0000256" key="12">
    <source>
        <dbReference type="RuleBase" id="RU000492"/>
    </source>
</evidence>
<dbReference type="PROSITE" id="PS51192">
    <property type="entry name" value="HELICASE_ATP_BIND_1"/>
    <property type="match status" value="1"/>
</dbReference>
<dbReference type="InterPro" id="IPR012677">
    <property type="entry name" value="Nucleotide-bd_a/b_plait_sf"/>
</dbReference>
<dbReference type="PANTHER" id="PTHR47963">
    <property type="entry name" value="DEAD-BOX ATP-DEPENDENT RNA HELICASE 47, MITOCHONDRIAL"/>
    <property type="match status" value="1"/>
</dbReference>
<feature type="domain" description="Helicase ATP-binding" evidence="14">
    <location>
        <begin position="38"/>
        <end position="209"/>
    </location>
</feature>
<dbReference type="Pfam" id="PF25399">
    <property type="entry name" value="DeaD_dimer"/>
    <property type="match status" value="1"/>
</dbReference>
<evidence type="ECO:0000256" key="10">
    <source>
        <dbReference type="ARBA" id="ARBA00067932"/>
    </source>
</evidence>
<evidence type="ECO:0000256" key="7">
    <source>
        <dbReference type="ARBA" id="ARBA00023016"/>
    </source>
</evidence>
<protein>
    <recommendedName>
        <fullName evidence="10">ATP-dependent RNA helicase CshA</fullName>
        <ecNumber evidence="1">3.6.4.13</ecNumber>
    </recommendedName>
</protein>
<feature type="domain" description="Helicase C-terminal" evidence="15">
    <location>
        <begin position="220"/>
        <end position="381"/>
    </location>
</feature>
<comment type="catalytic activity">
    <reaction evidence="9">
        <text>ATP + H2O = ADP + phosphate + H(+)</text>
        <dbReference type="Rhea" id="RHEA:13065"/>
        <dbReference type="ChEBI" id="CHEBI:15377"/>
        <dbReference type="ChEBI" id="CHEBI:15378"/>
        <dbReference type="ChEBI" id="CHEBI:30616"/>
        <dbReference type="ChEBI" id="CHEBI:43474"/>
        <dbReference type="ChEBI" id="CHEBI:456216"/>
        <dbReference type="EC" id="3.6.4.13"/>
    </reaction>
</comment>
<dbReference type="InterPro" id="IPR057325">
    <property type="entry name" value="DeaD_dimer"/>
</dbReference>